<evidence type="ECO:0000313" key="3">
    <source>
        <dbReference type="Proteomes" id="UP001212152"/>
    </source>
</evidence>
<keyword evidence="3" id="KW-1185">Reference proteome</keyword>
<dbReference type="AlphaFoldDB" id="A0AAD5XP99"/>
<gene>
    <name evidence="2" type="ORF">HDU87_000807</name>
</gene>
<dbReference type="InterPro" id="IPR008978">
    <property type="entry name" value="HSP20-like_chaperone"/>
</dbReference>
<organism evidence="2 3">
    <name type="scientific">Geranomyces variabilis</name>
    <dbReference type="NCBI Taxonomy" id="109894"/>
    <lineage>
        <taxon>Eukaryota</taxon>
        <taxon>Fungi</taxon>
        <taxon>Fungi incertae sedis</taxon>
        <taxon>Chytridiomycota</taxon>
        <taxon>Chytridiomycota incertae sedis</taxon>
        <taxon>Chytridiomycetes</taxon>
        <taxon>Spizellomycetales</taxon>
        <taxon>Powellomycetaceae</taxon>
        <taxon>Geranomyces</taxon>
    </lineage>
</organism>
<dbReference type="InterPro" id="IPR002068">
    <property type="entry name" value="A-crystallin/Hsp20_dom"/>
</dbReference>
<reference evidence="2" key="1">
    <citation type="submission" date="2020-05" db="EMBL/GenBank/DDBJ databases">
        <title>Phylogenomic resolution of chytrid fungi.</title>
        <authorList>
            <person name="Stajich J.E."/>
            <person name="Amses K."/>
            <person name="Simmons R."/>
            <person name="Seto K."/>
            <person name="Myers J."/>
            <person name="Bonds A."/>
            <person name="Quandt C.A."/>
            <person name="Barry K."/>
            <person name="Liu P."/>
            <person name="Grigoriev I."/>
            <person name="Longcore J.E."/>
            <person name="James T.Y."/>
        </authorList>
    </citation>
    <scope>NUCLEOTIDE SEQUENCE</scope>
    <source>
        <strain evidence="2">JEL0379</strain>
    </source>
</reference>
<dbReference type="Pfam" id="PF00011">
    <property type="entry name" value="HSP20"/>
    <property type="match status" value="1"/>
</dbReference>
<protein>
    <recommendedName>
        <fullName evidence="1">SHSP domain-containing protein</fullName>
    </recommendedName>
</protein>
<evidence type="ECO:0000259" key="1">
    <source>
        <dbReference type="Pfam" id="PF00011"/>
    </source>
</evidence>
<proteinExistence type="predicted"/>
<accession>A0AAD5XP99</accession>
<feature type="domain" description="SHSP" evidence="1">
    <location>
        <begin position="16"/>
        <end position="107"/>
    </location>
</feature>
<dbReference type="Proteomes" id="UP001212152">
    <property type="component" value="Unassembled WGS sequence"/>
</dbReference>
<sequence length="111" mass="12035">MLAQSSLALTAESQSNTRTHFVVRIQAPTIVQDSLAVEIQEKTVYITADVEGQAAGEVIFSNEALSLSVVLALPSPVRANEAEVAWRAGTMVLEFLKDGPPRKKVRIMQKA</sequence>
<comment type="caution">
    <text evidence="2">The sequence shown here is derived from an EMBL/GenBank/DDBJ whole genome shotgun (WGS) entry which is preliminary data.</text>
</comment>
<dbReference type="EMBL" id="JADGJQ010000011">
    <property type="protein sequence ID" value="KAJ3181789.1"/>
    <property type="molecule type" value="Genomic_DNA"/>
</dbReference>
<dbReference type="SUPFAM" id="SSF49764">
    <property type="entry name" value="HSP20-like chaperones"/>
    <property type="match status" value="1"/>
</dbReference>
<evidence type="ECO:0000313" key="2">
    <source>
        <dbReference type="EMBL" id="KAJ3181789.1"/>
    </source>
</evidence>
<dbReference type="Gene3D" id="2.60.40.790">
    <property type="match status" value="1"/>
</dbReference>
<name>A0AAD5XP99_9FUNG</name>